<organism evidence="2">
    <name type="scientific">bioreactor metagenome</name>
    <dbReference type="NCBI Taxonomy" id="1076179"/>
    <lineage>
        <taxon>unclassified sequences</taxon>
        <taxon>metagenomes</taxon>
        <taxon>ecological metagenomes</taxon>
    </lineage>
</organism>
<dbReference type="AlphaFoldDB" id="A0A645I9F6"/>
<dbReference type="InterPro" id="IPR050950">
    <property type="entry name" value="HTH-type_LysR_regulators"/>
</dbReference>
<accession>A0A645I9F6</accession>
<dbReference type="SUPFAM" id="SSF53850">
    <property type="entry name" value="Periplasmic binding protein-like II"/>
    <property type="match status" value="1"/>
</dbReference>
<dbReference type="PANTHER" id="PTHR30419:SF28">
    <property type="entry name" value="HTH-TYPE TRANSCRIPTIONAL REGULATOR BSDA"/>
    <property type="match status" value="1"/>
</dbReference>
<dbReference type="GO" id="GO:0006355">
    <property type="term" value="P:regulation of DNA-templated transcription"/>
    <property type="evidence" value="ECO:0007669"/>
    <property type="project" value="TreeGrafter"/>
</dbReference>
<dbReference type="InterPro" id="IPR005119">
    <property type="entry name" value="LysR_subst-bd"/>
</dbReference>
<name>A0A645I9F6_9ZZZZ</name>
<dbReference type="PANTHER" id="PTHR30419">
    <property type="entry name" value="HTH-TYPE TRANSCRIPTIONAL REGULATOR YBHD"/>
    <property type="match status" value="1"/>
</dbReference>
<evidence type="ECO:0000313" key="2">
    <source>
        <dbReference type="EMBL" id="MPN47059.1"/>
    </source>
</evidence>
<reference evidence="2" key="1">
    <citation type="submission" date="2019-08" db="EMBL/GenBank/DDBJ databases">
        <authorList>
            <person name="Kucharzyk K."/>
            <person name="Murdoch R.W."/>
            <person name="Higgins S."/>
            <person name="Loffler F."/>
        </authorList>
    </citation>
    <scope>NUCLEOTIDE SEQUENCE</scope>
</reference>
<dbReference type="Pfam" id="PF03466">
    <property type="entry name" value="LysR_substrate"/>
    <property type="match status" value="1"/>
</dbReference>
<evidence type="ECO:0000259" key="1">
    <source>
        <dbReference type="Pfam" id="PF03466"/>
    </source>
</evidence>
<dbReference type="GO" id="GO:0005829">
    <property type="term" value="C:cytosol"/>
    <property type="evidence" value="ECO:0007669"/>
    <property type="project" value="TreeGrafter"/>
</dbReference>
<feature type="domain" description="LysR substrate-binding" evidence="1">
    <location>
        <begin position="2"/>
        <end position="127"/>
    </location>
</feature>
<dbReference type="Gene3D" id="3.40.190.290">
    <property type="match status" value="1"/>
</dbReference>
<gene>
    <name evidence="2" type="primary">gltC_30</name>
    <name evidence="2" type="ORF">SDC9_194659</name>
</gene>
<sequence length="133" mass="15121">MLVVPRTYITANDQNSVSIKDFEKSDFISLSKETAFRSIMDYYCNSIGFNPSIIFESGNPGIVRGLVGAGLGVAFWPEISWGKLNDDSVKILHIKDINCRRTLYISSPEEKQLTKTAQLFHNFLLQFFSDFKK</sequence>
<dbReference type="EMBL" id="VSSQ01108245">
    <property type="protein sequence ID" value="MPN47059.1"/>
    <property type="molecule type" value="Genomic_DNA"/>
</dbReference>
<comment type="caution">
    <text evidence="2">The sequence shown here is derived from an EMBL/GenBank/DDBJ whole genome shotgun (WGS) entry which is preliminary data.</text>
</comment>
<protein>
    <submittedName>
        <fullName evidence="2">HTH-type transcriptional regulator GltC</fullName>
    </submittedName>
</protein>
<proteinExistence type="predicted"/>